<feature type="region of interest" description="Disordered" evidence="1">
    <location>
        <begin position="1"/>
        <end position="38"/>
    </location>
</feature>
<keyword evidence="3" id="KW-1185">Reference proteome</keyword>
<feature type="compositionally biased region" description="Polar residues" evidence="1">
    <location>
        <begin position="1"/>
        <end position="13"/>
    </location>
</feature>
<dbReference type="OrthoDB" id="926764at2759"/>
<proteinExistence type="predicted"/>
<reference evidence="3" key="1">
    <citation type="journal article" date="2019" name="Curr. Biol.">
        <title>Genome Sequence of Striga asiatica Provides Insight into the Evolution of Plant Parasitism.</title>
        <authorList>
            <person name="Yoshida S."/>
            <person name="Kim S."/>
            <person name="Wafula E.K."/>
            <person name="Tanskanen J."/>
            <person name="Kim Y.M."/>
            <person name="Honaas L."/>
            <person name="Yang Z."/>
            <person name="Spallek T."/>
            <person name="Conn C.E."/>
            <person name="Ichihashi Y."/>
            <person name="Cheong K."/>
            <person name="Cui S."/>
            <person name="Der J.P."/>
            <person name="Gundlach H."/>
            <person name="Jiao Y."/>
            <person name="Hori C."/>
            <person name="Ishida J.K."/>
            <person name="Kasahara H."/>
            <person name="Kiba T."/>
            <person name="Kim M.S."/>
            <person name="Koo N."/>
            <person name="Laohavisit A."/>
            <person name="Lee Y.H."/>
            <person name="Lumba S."/>
            <person name="McCourt P."/>
            <person name="Mortimer J.C."/>
            <person name="Mutuku J.M."/>
            <person name="Nomura T."/>
            <person name="Sasaki-Sekimoto Y."/>
            <person name="Seto Y."/>
            <person name="Wang Y."/>
            <person name="Wakatake T."/>
            <person name="Sakakibara H."/>
            <person name="Demura T."/>
            <person name="Yamaguchi S."/>
            <person name="Yoneyama K."/>
            <person name="Manabe R.I."/>
            <person name="Nelson D.C."/>
            <person name="Schulman A.H."/>
            <person name="Timko M.P."/>
            <person name="dePamphilis C.W."/>
            <person name="Choi D."/>
            <person name="Shirasu K."/>
        </authorList>
    </citation>
    <scope>NUCLEOTIDE SEQUENCE [LARGE SCALE GENOMIC DNA]</scope>
    <source>
        <strain evidence="3">cv. UVA1</strain>
    </source>
</reference>
<evidence type="ECO:0000256" key="1">
    <source>
        <dbReference type="SAM" id="MobiDB-lite"/>
    </source>
</evidence>
<dbReference type="AlphaFoldDB" id="A0A5A7NZC2"/>
<accession>A0A5A7NZC2</accession>
<sequence>METNAAASTSRQPVFSEKGDNKEGGESVSKEVNEDIEGKAMEIMIPQNAEGYEGRDGKQVREIMEIRELSLDIQDGQMFEVESEILEVQLSAQRRTWRRAAKAGRLIRHHPYSDSDMYAIGDKRERGDETRDLLLMWDQSMEIRNIIGNEFCLQVEARGPGISEWCWLIFVYLNTDRNQRTQQREFLMNCKMNWGRC</sequence>
<keyword evidence="2" id="KW-0687">Ribonucleoprotein</keyword>
<organism evidence="2 3">
    <name type="scientific">Striga asiatica</name>
    <name type="common">Asiatic witchweed</name>
    <name type="synonym">Buchnera asiatica</name>
    <dbReference type="NCBI Taxonomy" id="4170"/>
    <lineage>
        <taxon>Eukaryota</taxon>
        <taxon>Viridiplantae</taxon>
        <taxon>Streptophyta</taxon>
        <taxon>Embryophyta</taxon>
        <taxon>Tracheophyta</taxon>
        <taxon>Spermatophyta</taxon>
        <taxon>Magnoliopsida</taxon>
        <taxon>eudicotyledons</taxon>
        <taxon>Gunneridae</taxon>
        <taxon>Pentapetalae</taxon>
        <taxon>asterids</taxon>
        <taxon>lamiids</taxon>
        <taxon>Lamiales</taxon>
        <taxon>Orobanchaceae</taxon>
        <taxon>Buchnereae</taxon>
        <taxon>Striga</taxon>
    </lineage>
</organism>
<evidence type="ECO:0000313" key="3">
    <source>
        <dbReference type="Proteomes" id="UP000325081"/>
    </source>
</evidence>
<dbReference type="GO" id="GO:0005840">
    <property type="term" value="C:ribosome"/>
    <property type="evidence" value="ECO:0007669"/>
    <property type="project" value="UniProtKB-KW"/>
</dbReference>
<protein>
    <submittedName>
        <fullName evidence="2">50S ribosomal protein L19</fullName>
    </submittedName>
</protein>
<dbReference type="EMBL" id="BKCP01000447">
    <property type="protein sequence ID" value="GER25618.1"/>
    <property type="molecule type" value="Genomic_DNA"/>
</dbReference>
<dbReference type="Proteomes" id="UP000325081">
    <property type="component" value="Unassembled WGS sequence"/>
</dbReference>
<comment type="caution">
    <text evidence="2">The sequence shown here is derived from an EMBL/GenBank/DDBJ whole genome shotgun (WGS) entry which is preliminary data.</text>
</comment>
<feature type="compositionally biased region" description="Basic and acidic residues" evidence="1">
    <location>
        <begin position="17"/>
        <end position="38"/>
    </location>
</feature>
<keyword evidence="2" id="KW-0689">Ribosomal protein</keyword>
<evidence type="ECO:0000313" key="2">
    <source>
        <dbReference type="EMBL" id="GER25618.1"/>
    </source>
</evidence>
<gene>
    <name evidence="2" type="ORF">STAS_01218</name>
</gene>
<name>A0A5A7NZC2_STRAF</name>